<dbReference type="InterPro" id="IPR036390">
    <property type="entry name" value="WH_DNA-bd_sf"/>
</dbReference>
<evidence type="ECO:0000256" key="1">
    <source>
        <dbReference type="ARBA" id="ARBA00023015"/>
    </source>
</evidence>
<evidence type="ECO:0000259" key="4">
    <source>
        <dbReference type="PROSITE" id="PS50949"/>
    </source>
</evidence>
<sequence>MKDQAGLGARETLVRYQEIENWLRDRVINGREGDPLPSEAELGARFGVSRMTARQAVQNLAAEGLVRRLRGSGTFIAPKPLHRHSGPLMSFTADMKRRGLTASSRLLSAELREANQAEVDALRLQDKARVVSIARLRLADGTPMAVEHASVTPDCAPVLAEELESGSLHEALRKLGRIPVTALTWISARAASTAEARLLGLSARAPVLVEKRIISDQEEQPIEFTTTVYDPDRYVIDAVFTLVDQSVATEQN</sequence>
<accession>A0A2A6FPH7</accession>
<dbReference type="PANTHER" id="PTHR44846">
    <property type="entry name" value="MANNOSYL-D-GLYCERATE TRANSPORT/METABOLISM SYSTEM REPRESSOR MNGR-RELATED"/>
    <property type="match status" value="1"/>
</dbReference>
<dbReference type="PRINTS" id="PR00035">
    <property type="entry name" value="HTHGNTR"/>
</dbReference>
<feature type="domain" description="HTH gntR-type" evidence="4">
    <location>
        <begin position="13"/>
        <end position="79"/>
    </location>
</feature>
<dbReference type="Pfam" id="PF00392">
    <property type="entry name" value="GntR"/>
    <property type="match status" value="1"/>
</dbReference>
<dbReference type="InterPro" id="IPR011663">
    <property type="entry name" value="UTRA"/>
</dbReference>
<dbReference type="Pfam" id="PF07702">
    <property type="entry name" value="UTRA"/>
    <property type="match status" value="1"/>
</dbReference>
<dbReference type="Proteomes" id="UP000219994">
    <property type="component" value="Unassembled WGS sequence"/>
</dbReference>
<dbReference type="SMART" id="SM00345">
    <property type="entry name" value="HTH_GNTR"/>
    <property type="match status" value="1"/>
</dbReference>
<dbReference type="PROSITE" id="PS50949">
    <property type="entry name" value="HTH_GNTR"/>
    <property type="match status" value="1"/>
</dbReference>
<gene>
    <name evidence="5" type="ORF">B5766_09285</name>
</gene>
<dbReference type="Gene3D" id="1.10.10.10">
    <property type="entry name" value="Winged helix-like DNA-binding domain superfamily/Winged helix DNA-binding domain"/>
    <property type="match status" value="1"/>
</dbReference>
<keyword evidence="3" id="KW-0804">Transcription</keyword>
<name>A0A2A6FPH7_9MICO</name>
<reference evidence="6" key="1">
    <citation type="submission" date="2017-03" db="EMBL/GenBank/DDBJ databases">
        <authorList>
            <person name="Lund M.B."/>
        </authorList>
    </citation>
    <scope>NUCLEOTIDE SEQUENCE [LARGE SCALE GENOMIC DNA]</scope>
</reference>
<protein>
    <recommendedName>
        <fullName evidence="4">HTH gntR-type domain-containing protein</fullName>
    </recommendedName>
</protein>
<dbReference type="AlphaFoldDB" id="A0A2A6FPH7"/>
<evidence type="ECO:0000313" key="5">
    <source>
        <dbReference type="EMBL" id="PDQ34775.1"/>
    </source>
</evidence>
<evidence type="ECO:0000256" key="2">
    <source>
        <dbReference type="ARBA" id="ARBA00023125"/>
    </source>
</evidence>
<dbReference type="InterPro" id="IPR036388">
    <property type="entry name" value="WH-like_DNA-bd_sf"/>
</dbReference>
<dbReference type="CDD" id="cd07377">
    <property type="entry name" value="WHTH_GntR"/>
    <property type="match status" value="1"/>
</dbReference>
<organism evidence="5 6">
    <name type="scientific">Candidatus Lumbricidiphila eiseniae</name>
    <dbReference type="NCBI Taxonomy" id="1969409"/>
    <lineage>
        <taxon>Bacteria</taxon>
        <taxon>Bacillati</taxon>
        <taxon>Actinomycetota</taxon>
        <taxon>Actinomycetes</taxon>
        <taxon>Micrococcales</taxon>
        <taxon>Microbacteriaceae</taxon>
        <taxon>Candidatus Lumbricidiphila</taxon>
    </lineage>
</organism>
<keyword evidence="1" id="KW-0805">Transcription regulation</keyword>
<dbReference type="GO" id="GO:0003700">
    <property type="term" value="F:DNA-binding transcription factor activity"/>
    <property type="evidence" value="ECO:0007669"/>
    <property type="project" value="InterPro"/>
</dbReference>
<dbReference type="InterPro" id="IPR000524">
    <property type="entry name" value="Tscrpt_reg_HTH_GntR"/>
</dbReference>
<dbReference type="SUPFAM" id="SSF46785">
    <property type="entry name" value="Winged helix' DNA-binding domain"/>
    <property type="match status" value="1"/>
</dbReference>
<evidence type="ECO:0000313" key="6">
    <source>
        <dbReference type="Proteomes" id="UP000219994"/>
    </source>
</evidence>
<evidence type="ECO:0000256" key="3">
    <source>
        <dbReference type="ARBA" id="ARBA00023163"/>
    </source>
</evidence>
<keyword evidence="2" id="KW-0238">DNA-binding</keyword>
<dbReference type="GO" id="GO:0003677">
    <property type="term" value="F:DNA binding"/>
    <property type="evidence" value="ECO:0007669"/>
    <property type="project" value="UniProtKB-KW"/>
</dbReference>
<dbReference type="Gene3D" id="3.40.1410.10">
    <property type="entry name" value="Chorismate lyase-like"/>
    <property type="match status" value="1"/>
</dbReference>
<dbReference type="InterPro" id="IPR028978">
    <property type="entry name" value="Chorismate_lyase_/UTRA_dom_sf"/>
</dbReference>
<proteinExistence type="predicted"/>
<dbReference type="SUPFAM" id="SSF64288">
    <property type="entry name" value="Chorismate lyase-like"/>
    <property type="match status" value="1"/>
</dbReference>
<comment type="caution">
    <text evidence="5">The sequence shown here is derived from an EMBL/GenBank/DDBJ whole genome shotgun (WGS) entry which is preliminary data.</text>
</comment>
<dbReference type="SMART" id="SM00866">
    <property type="entry name" value="UTRA"/>
    <property type="match status" value="1"/>
</dbReference>
<dbReference type="InterPro" id="IPR050679">
    <property type="entry name" value="Bact_HTH_transcr_reg"/>
</dbReference>
<dbReference type="EMBL" id="NAEP01000045">
    <property type="protein sequence ID" value="PDQ34775.1"/>
    <property type="molecule type" value="Genomic_DNA"/>
</dbReference>